<protein>
    <recommendedName>
        <fullName evidence="4">BTB domain-containing protein</fullName>
    </recommendedName>
</protein>
<feature type="compositionally biased region" description="Polar residues" evidence="1">
    <location>
        <begin position="311"/>
        <end position="320"/>
    </location>
</feature>
<evidence type="ECO:0000313" key="3">
    <source>
        <dbReference type="Proteomes" id="UP001218188"/>
    </source>
</evidence>
<organism evidence="2 3">
    <name type="scientific">Mycena alexandri</name>
    <dbReference type="NCBI Taxonomy" id="1745969"/>
    <lineage>
        <taxon>Eukaryota</taxon>
        <taxon>Fungi</taxon>
        <taxon>Dikarya</taxon>
        <taxon>Basidiomycota</taxon>
        <taxon>Agaricomycotina</taxon>
        <taxon>Agaricomycetes</taxon>
        <taxon>Agaricomycetidae</taxon>
        <taxon>Agaricales</taxon>
        <taxon>Marasmiineae</taxon>
        <taxon>Mycenaceae</taxon>
        <taxon>Mycena</taxon>
    </lineage>
</organism>
<accession>A0AAD6SDT8</accession>
<gene>
    <name evidence="2" type="ORF">C8F04DRAFT_1192574</name>
</gene>
<feature type="compositionally biased region" description="Low complexity" evidence="1">
    <location>
        <begin position="286"/>
        <end position="295"/>
    </location>
</feature>
<feature type="region of interest" description="Disordered" evidence="1">
    <location>
        <begin position="247"/>
        <end position="320"/>
    </location>
</feature>
<reference evidence="2" key="1">
    <citation type="submission" date="2023-03" db="EMBL/GenBank/DDBJ databases">
        <title>Massive genome expansion in bonnet fungi (Mycena s.s.) driven by repeated elements and novel gene families across ecological guilds.</title>
        <authorList>
            <consortium name="Lawrence Berkeley National Laboratory"/>
            <person name="Harder C.B."/>
            <person name="Miyauchi S."/>
            <person name="Viragh M."/>
            <person name="Kuo A."/>
            <person name="Thoen E."/>
            <person name="Andreopoulos B."/>
            <person name="Lu D."/>
            <person name="Skrede I."/>
            <person name="Drula E."/>
            <person name="Henrissat B."/>
            <person name="Morin E."/>
            <person name="Kohler A."/>
            <person name="Barry K."/>
            <person name="LaButti K."/>
            <person name="Morin E."/>
            <person name="Salamov A."/>
            <person name="Lipzen A."/>
            <person name="Mereny Z."/>
            <person name="Hegedus B."/>
            <person name="Baldrian P."/>
            <person name="Stursova M."/>
            <person name="Weitz H."/>
            <person name="Taylor A."/>
            <person name="Grigoriev I.V."/>
            <person name="Nagy L.G."/>
            <person name="Martin F."/>
            <person name="Kauserud H."/>
        </authorList>
    </citation>
    <scope>NUCLEOTIDE SEQUENCE</scope>
    <source>
        <strain evidence="2">CBHHK200</strain>
    </source>
</reference>
<keyword evidence="3" id="KW-1185">Reference proteome</keyword>
<sequence>MPRSRSGPSSPPLKASDLSTASLFTARAFPPPSLTGVPVEYIIDQLHNLAENYWDKPDTADCTLVIPVPHPRGKAGSTFSQDLPAFSMSSDHGLGRRVTEPALNHVPRISLKLHMDYLSAHSTFLRGLFSGASTLDLISSAALSQAPPSEPSASGQFTVPPNRLPRLMPCSPDHPILFLPIPDPSSIHLLVHWMYFGSTTHIEASLNDGSVEWEGIARNVEYLGLPADIKVFLGRWYGDWLHAERGGQYGSDDEEAEEDDDADTVYYSDDDEPDPTDTSPPPATVDLKAALAADDNASDDGGKRGRPRTRPLSTSSAHSV</sequence>
<name>A0AAD6SDT8_9AGAR</name>
<dbReference type="AlphaFoldDB" id="A0AAD6SDT8"/>
<proteinExistence type="predicted"/>
<feature type="compositionally biased region" description="Acidic residues" evidence="1">
    <location>
        <begin position="251"/>
        <end position="275"/>
    </location>
</feature>
<evidence type="ECO:0000313" key="2">
    <source>
        <dbReference type="EMBL" id="KAJ7024295.1"/>
    </source>
</evidence>
<evidence type="ECO:0000256" key="1">
    <source>
        <dbReference type="SAM" id="MobiDB-lite"/>
    </source>
</evidence>
<dbReference type="EMBL" id="JARJCM010000172">
    <property type="protein sequence ID" value="KAJ7024295.1"/>
    <property type="molecule type" value="Genomic_DNA"/>
</dbReference>
<evidence type="ECO:0008006" key="4">
    <source>
        <dbReference type="Google" id="ProtNLM"/>
    </source>
</evidence>
<comment type="caution">
    <text evidence="2">The sequence shown here is derived from an EMBL/GenBank/DDBJ whole genome shotgun (WGS) entry which is preliminary data.</text>
</comment>
<dbReference type="Proteomes" id="UP001218188">
    <property type="component" value="Unassembled WGS sequence"/>
</dbReference>